<keyword evidence="1" id="KW-0812">Transmembrane</keyword>
<proteinExistence type="predicted"/>
<dbReference type="Pfam" id="PF16316">
    <property type="entry name" value="DUF4956"/>
    <property type="match status" value="1"/>
</dbReference>
<feature type="transmembrane region" description="Helical" evidence="1">
    <location>
        <begin position="54"/>
        <end position="69"/>
    </location>
</feature>
<organism evidence="2 3">
    <name type="scientific">Demequina sediminis</name>
    <dbReference type="NCBI Taxonomy" id="1930058"/>
    <lineage>
        <taxon>Bacteria</taxon>
        <taxon>Bacillati</taxon>
        <taxon>Actinomycetota</taxon>
        <taxon>Actinomycetes</taxon>
        <taxon>Micrococcales</taxon>
        <taxon>Demequinaceae</taxon>
        <taxon>Demequina</taxon>
    </lineage>
</organism>
<comment type="caution">
    <text evidence="2">The sequence shown here is derived from an EMBL/GenBank/DDBJ whole genome shotgun (WGS) entry which is preliminary data.</text>
</comment>
<feature type="transmembrane region" description="Helical" evidence="1">
    <location>
        <begin position="105"/>
        <end position="124"/>
    </location>
</feature>
<feature type="transmembrane region" description="Helical" evidence="1">
    <location>
        <begin position="31"/>
        <end position="48"/>
    </location>
</feature>
<evidence type="ECO:0000313" key="2">
    <source>
        <dbReference type="EMBL" id="GAA5518381.1"/>
    </source>
</evidence>
<name>A0ABP9WGY9_9MICO</name>
<reference evidence="2 3" key="1">
    <citation type="submission" date="2024-02" db="EMBL/GenBank/DDBJ databases">
        <title>Lysinimicrobium sediminis NBRC 112286.</title>
        <authorList>
            <person name="Ichikawa N."/>
            <person name="Katano-Makiyama Y."/>
            <person name="Hidaka K."/>
        </authorList>
    </citation>
    <scope>NUCLEOTIDE SEQUENCE [LARGE SCALE GENOMIC DNA]</scope>
    <source>
        <strain evidence="2 3">NBRC 112286</strain>
    </source>
</reference>
<keyword evidence="1" id="KW-1133">Transmembrane helix</keyword>
<evidence type="ECO:0000256" key="1">
    <source>
        <dbReference type="SAM" id="Phobius"/>
    </source>
</evidence>
<sequence>MPVYAFIAADLVAIAILVFGLYFPRHRRRDMIVALLSINVGVMGVTYAMTNAEISLGFGLGIFAVLSIIRLRSTEMDHAEIAYYFTAIALGLLGGFPAISPSVSLTLMAVLLAVILVGDHPSLFRRTRHQQMVLDRALPLEEEARRHLAALLGAEIHRVTLRKVDMVEETTLVDVRYSLVAPARSGDDAGHVTAHAPTVETVPVPMRTTAPVTVAPAAEASR</sequence>
<dbReference type="Proteomes" id="UP001426770">
    <property type="component" value="Unassembled WGS sequence"/>
</dbReference>
<evidence type="ECO:0008006" key="4">
    <source>
        <dbReference type="Google" id="ProtNLM"/>
    </source>
</evidence>
<keyword evidence="1" id="KW-0472">Membrane</keyword>
<feature type="transmembrane region" description="Helical" evidence="1">
    <location>
        <begin position="81"/>
        <end position="99"/>
    </location>
</feature>
<keyword evidence="3" id="KW-1185">Reference proteome</keyword>
<dbReference type="EMBL" id="BAABRR010000003">
    <property type="protein sequence ID" value="GAA5518381.1"/>
    <property type="molecule type" value="Genomic_DNA"/>
</dbReference>
<feature type="transmembrane region" description="Helical" evidence="1">
    <location>
        <begin position="6"/>
        <end position="24"/>
    </location>
</feature>
<gene>
    <name evidence="2" type="ORF">Lsed01_00806</name>
</gene>
<protein>
    <recommendedName>
        <fullName evidence="4">DUF4956 domain-containing protein</fullName>
    </recommendedName>
</protein>
<accession>A0ABP9WGY9</accession>
<evidence type="ECO:0000313" key="3">
    <source>
        <dbReference type="Proteomes" id="UP001426770"/>
    </source>
</evidence>
<dbReference type="RefSeq" id="WP_286214631.1">
    <property type="nucleotide sequence ID" value="NZ_AP027736.1"/>
</dbReference>
<dbReference type="InterPro" id="IPR032531">
    <property type="entry name" value="DUF4956"/>
</dbReference>